<dbReference type="AlphaFoldDB" id="A0A9Q0TNW9"/>
<dbReference type="Pfam" id="PF01535">
    <property type="entry name" value="PPR"/>
    <property type="match status" value="4"/>
</dbReference>
<sequence>MLRGYSEGEYVWNAVLSSLVTFLSVRLGNALLSMFVRFGDWVMLGMMLLAGIRLDVNSFHCLLRSCGGAMDLVRGGEVHAHVVRFGFEMDVDVVNALITMYIKCADIVSARMLFDKMPNRDRISWNAMISGYFDNMELNNSLIQMYLSVGHWKEAETVFSRMECRDIVAWTTMISGYVDNLLPDKALKTYKTMEIEGTMPD</sequence>
<dbReference type="Proteomes" id="UP001151529">
    <property type="component" value="Chromosome 1"/>
</dbReference>
<proteinExistence type="predicted"/>
<dbReference type="PANTHER" id="PTHR47926">
    <property type="entry name" value="PENTATRICOPEPTIDE REPEAT-CONTAINING PROTEIN"/>
    <property type="match status" value="1"/>
</dbReference>
<gene>
    <name evidence="3" type="ORF">OIU85_026597</name>
</gene>
<keyword evidence="4" id="KW-1185">Reference proteome</keyword>
<dbReference type="Gene3D" id="1.25.40.10">
    <property type="entry name" value="Tetratricopeptide repeat domain"/>
    <property type="match status" value="2"/>
</dbReference>
<evidence type="ECO:0000256" key="2">
    <source>
        <dbReference type="PROSITE-ProRule" id="PRU00708"/>
    </source>
</evidence>
<organism evidence="3 4">
    <name type="scientific">Salix viminalis</name>
    <name type="common">Common osier</name>
    <name type="synonym">Basket willow</name>
    <dbReference type="NCBI Taxonomy" id="40686"/>
    <lineage>
        <taxon>Eukaryota</taxon>
        <taxon>Viridiplantae</taxon>
        <taxon>Streptophyta</taxon>
        <taxon>Embryophyta</taxon>
        <taxon>Tracheophyta</taxon>
        <taxon>Spermatophyta</taxon>
        <taxon>Magnoliopsida</taxon>
        <taxon>eudicotyledons</taxon>
        <taxon>Gunneridae</taxon>
        <taxon>Pentapetalae</taxon>
        <taxon>rosids</taxon>
        <taxon>fabids</taxon>
        <taxon>Malpighiales</taxon>
        <taxon>Salicaceae</taxon>
        <taxon>Saliceae</taxon>
        <taxon>Salix</taxon>
    </lineage>
</organism>
<dbReference type="GO" id="GO:0009451">
    <property type="term" value="P:RNA modification"/>
    <property type="evidence" value="ECO:0007669"/>
    <property type="project" value="InterPro"/>
</dbReference>
<dbReference type="InterPro" id="IPR011990">
    <property type="entry name" value="TPR-like_helical_dom_sf"/>
</dbReference>
<accession>A0A9Q0TNW9</accession>
<feature type="repeat" description="PPR" evidence="2">
    <location>
        <begin position="166"/>
        <end position="200"/>
    </location>
</feature>
<keyword evidence="1" id="KW-0677">Repeat</keyword>
<dbReference type="GO" id="GO:0003723">
    <property type="term" value="F:RNA binding"/>
    <property type="evidence" value="ECO:0007669"/>
    <property type="project" value="InterPro"/>
</dbReference>
<dbReference type="InterPro" id="IPR046960">
    <property type="entry name" value="PPR_At4g14850-like_plant"/>
</dbReference>
<evidence type="ECO:0000313" key="4">
    <source>
        <dbReference type="Proteomes" id="UP001151529"/>
    </source>
</evidence>
<evidence type="ECO:0000256" key="1">
    <source>
        <dbReference type="ARBA" id="ARBA00022737"/>
    </source>
</evidence>
<reference evidence="3" key="2">
    <citation type="journal article" date="2023" name="Int. J. Mol. Sci.">
        <title>De Novo Assembly and Annotation of 11 Diverse Shrub Willow (Salix) Genomes Reveals Novel Gene Organization in Sex-Linked Regions.</title>
        <authorList>
            <person name="Hyden B."/>
            <person name="Feng K."/>
            <person name="Yates T.B."/>
            <person name="Jawdy S."/>
            <person name="Cereghino C."/>
            <person name="Smart L.B."/>
            <person name="Muchero W."/>
        </authorList>
    </citation>
    <scope>NUCLEOTIDE SEQUENCE [LARGE SCALE GENOMIC DNA]</scope>
    <source>
        <tissue evidence="3">Shoot tip</tissue>
    </source>
</reference>
<evidence type="ECO:0008006" key="5">
    <source>
        <dbReference type="Google" id="ProtNLM"/>
    </source>
</evidence>
<dbReference type="PROSITE" id="PS51375">
    <property type="entry name" value="PPR"/>
    <property type="match status" value="1"/>
</dbReference>
<comment type="caution">
    <text evidence="3">The sequence shown here is derived from an EMBL/GenBank/DDBJ whole genome shotgun (WGS) entry which is preliminary data.</text>
</comment>
<dbReference type="EMBL" id="JAPFFL010000007">
    <property type="protein sequence ID" value="KAJ6715112.1"/>
    <property type="molecule type" value="Genomic_DNA"/>
</dbReference>
<name>A0A9Q0TNW9_SALVM</name>
<reference evidence="3" key="1">
    <citation type="submission" date="2022-11" db="EMBL/GenBank/DDBJ databases">
        <authorList>
            <person name="Hyden B.L."/>
            <person name="Feng K."/>
            <person name="Yates T."/>
            <person name="Jawdy S."/>
            <person name="Smart L.B."/>
            <person name="Muchero W."/>
        </authorList>
    </citation>
    <scope>NUCLEOTIDE SEQUENCE</scope>
    <source>
        <tissue evidence="3">Shoot tip</tissue>
    </source>
</reference>
<dbReference type="InterPro" id="IPR002885">
    <property type="entry name" value="PPR_rpt"/>
</dbReference>
<dbReference type="NCBIfam" id="TIGR00756">
    <property type="entry name" value="PPR"/>
    <property type="match status" value="2"/>
</dbReference>
<protein>
    <recommendedName>
        <fullName evidence="5">Pentatricopeptide repeat-containing protein</fullName>
    </recommendedName>
</protein>
<dbReference type="OrthoDB" id="1734777at2759"/>
<evidence type="ECO:0000313" key="3">
    <source>
        <dbReference type="EMBL" id="KAJ6715112.1"/>
    </source>
</evidence>